<dbReference type="GO" id="GO:0016755">
    <property type="term" value="F:aminoacyltransferase activity"/>
    <property type="evidence" value="ECO:0007669"/>
    <property type="project" value="InterPro"/>
</dbReference>
<keyword evidence="3" id="KW-1185">Reference proteome</keyword>
<name>A0A7R6PE67_9BACT</name>
<accession>A0A7R6PE67</accession>
<reference evidence="2 3" key="1">
    <citation type="journal article" date="2012" name="Extremophiles">
        <title>Thermotomaculum hydrothermale gen. nov., sp. nov., a novel heterotrophic thermophile within the phylum Acidobacteria from a deep-sea hydrothermal vent chimney in the Southern Okinawa Trough.</title>
        <authorList>
            <person name="Izumi H."/>
            <person name="Nunoura T."/>
            <person name="Miyazaki M."/>
            <person name="Mino S."/>
            <person name="Toki T."/>
            <person name="Takai K."/>
            <person name="Sako Y."/>
            <person name="Sawabe T."/>
            <person name="Nakagawa S."/>
        </authorList>
    </citation>
    <scope>NUCLEOTIDE SEQUENCE [LARGE SCALE GENOMIC DNA]</scope>
    <source>
        <strain evidence="2 3">AC55</strain>
    </source>
</reference>
<keyword evidence="1" id="KW-0732">Signal</keyword>
<dbReference type="InterPro" id="IPR032048">
    <property type="entry name" value="TGase_elicitor"/>
</dbReference>
<dbReference type="KEGG" id="thyd:TTHT_0449"/>
<evidence type="ECO:0008006" key="4">
    <source>
        <dbReference type="Google" id="ProtNLM"/>
    </source>
</evidence>
<gene>
    <name evidence="2" type="ORF">TTHT_0449</name>
</gene>
<dbReference type="EMBL" id="AP017470">
    <property type="protein sequence ID" value="BBB32043.1"/>
    <property type="molecule type" value="Genomic_DNA"/>
</dbReference>
<dbReference type="Pfam" id="PF16683">
    <property type="entry name" value="TGase_elicitor"/>
    <property type="match status" value="1"/>
</dbReference>
<dbReference type="RefSeq" id="WP_201328382.1">
    <property type="nucleotide sequence ID" value="NZ_AP017470.1"/>
</dbReference>
<evidence type="ECO:0000313" key="3">
    <source>
        <dbReference type="Proteomes" id="UP000595564"/>
    </source>
</evidence>
<feature type="chain" id="PRO_5032977023" description="Peptidase C1A papain C-terminal domain-containing protein" evidence="1">
    <location>
        <begin position="20"/>
        <end position="853"/>
    </location>
</feature>
<proteinExistence type="predicted"/>
<dbReference type="Proteomes" id="UP000595564">
    <property type="component" value="Chromosome"/>
</dbReference>
<protein>
    <recommendedName>
        <fullName evidence="4">Peptidase C1A papain C-terminal domain-containing protein</fullName>
    </recommendedName>
</protein>
<dbReference type="AlphaFoldDB" id="A0A7R6PE67"/>
<sequence>MKKIFFILALIFISHILIAETTEVVEITTRPWNGYWWPNKEGALCSGKGYNGFPTPMEKYDLAFNQPYLATQWELENHYQPDGEGWWGHCNGWAAAAILEQEPTHKCTYNSIVFYVGDLKGLLTECYQGADAGASFYGTRYDGDDNQEAFEDINPLDLQNVLEMYLKDNNMSILLDTDPSKEVWTYPVFKYELSYTDENNIRHCTLKIYCATDSYDDGILDPDDSGDTHVYTRTYTYDLTLNSNGEPISGEWTGDSVNDHPDFAWYPETIESANPYVNLDNVHEIMNHDYTQEDDGNEPDNSFEEANKLDTNLIYRILNDDYFTFFIEPGENIDLNIYFNDYQNYALGRIYDKDENFIDYVQYDSNYKSAHYNFSALDNVEDYFLKVEYPIIGYYNDNYSLKITENNKKIIIPHTLNTAYWDNFLYAAFIPYRTVNSETQEETEYTSTTGSLVGVFDTHSQLISKDININSAFQELPFTVNDEVPQWVKLNSDNEHIKILSFYQSEGEGSMGYFYSIAPAKRFVLPHVPPEIHYWWYGLVIVNPSHFKKIRVNYKLYDYNKQVLKEGYFDIPQYGKIVDVFENLFPDTNMDDTSYLEFSSSDKMVVSALYGTRDHRELAYVPADSNFIKKGDKFYFTKSMMPQSENPWAGIAIVNPSDSLNATLHISIVDNHNTYTRYNITLNPHEKKVDVMENFVPENINFSDVERIEFEVTNGEVSAFALYGDHDKGTLASCLPIGLNSGMITTYFPYITNHNLNTTLFLKNENNYSAQVKVYAINENGDEIEDITLDLTNFELKEVNISSAFSNPDQIKTLKVYSSKFITPFAVLKSPDEKFYEIIGPDFTKQTIIEQTQ</sequence>
<feature type="signal peptide" evidence="1">
    <location>
        <begin position="1"/>
        <end position="19"/>
    </location>
</feature>
<organism evidence="2 3">
    <name type="scientific">Thermotomaculum hydrothermale</name>
    <dbReference type="NCBI Taxonomy" id="981385"/>
    <lineage>
        <taxon>Bacteria</taxon>
        <taxon>Pseudomonadati</taxon>
        <taxon>Acidobacteriota</taxon>
        <taxon>Holophagae</taxon>
        <taxon>Thermotomaculales</taxon>
        <taxon>Thermotomaculaceae</taxon>
        <taxon>Thermotomaculum</taxon>
    </lineage>
</organism>
<evidence type="ECO:0000313" key="2">
    <source>
        <dbReference type="EMBL" id="BBB32043.1"/>
    </source>
</evidence>
<evidence type="ECO:0000256" key="1">
    <source>
        <dbReference type="SAM" id="SignalP"/>
    </source>
</evidence>